<dbReference type="RefSeq" id="WP_038061861.1">
    <property type="nucleotide sequence ID" value="NZ_CP008796.1"/>
</dbReference>
<evidence type="ECO:0000256" key="4">
    <source>
        <dbReference type="ARBA" id="ARBA00022985"/>
    </source>
</evidence>
<dbReference type="PANTHER" id="PTHR42866">
    <property type="entry name" value="3-DEOXY-MANNO-OCTULOSONATE CYTIDYLYLTRANSFERASE"/>
    <property type="match status" value="1"/>
</dbReference>
<dbReference type="NCBIfam" id="NF003952">
    <property type="entry name" value="PRK05450.1-5"/>
    <property type="match status" value="1"/>
</dbReference>
<evidence type="ECO:0000256" key="1">
    <source>
        <dbReference type="ARBA" id="ARBA00004370"/>
    </source>
</evidence>
<evidence type="ECO:0000313" key="7">
    <source>
        <dbReference type="Proteomes" id="UP000028481"/>
    </source>
</evidence>
<comment type="catalytic activity">
    <reaction evidence="5">
        <text>3-deoxy-alpha-D-manno-oct-2-ulosonate + CTP = CMP-3-deoxy-beta-D-manno-octulosonate + diphosphate</text>
        <dbReference type="Rhea" id="RHEA:23448"/>
        <dbReference type="ChEBI" id="CHEBI:33019"/>
        <dbReference type="ChEBI" id="CHEBI:37563"/>
        <dbReference type="ChEBI" id="CHEBI:85986"/>
        <dbReference type="ChEBI" id="CHEBI:85987"/>
        <dbReference type="EC" id="2.7.7.38"/>
    </reaction>
</comment>
<keyword evidence="2 5" id="KW-0808">Transferase</keyword>
<dbReference type="GO" id="GO:0033468">
    <property type="term" value="P:CMP-keto-3-deoxy-D-manno-octulosonic acid biosynthetic process"/>
    <property type="evidence" value="ECO:0007669"/>
    <property type="project" value="UniProtKB-UniRule"/>
</dbReference>
<dbReference type="KEGG" id="tcm:HL41_03140"/>
<accession>A0A075WYW5</accession>
<dbReference type="AlphaFoldDB" id="A0A075WYW5"/>
<dbReference type="FunFam" id="3.90.550.10:FF:000011">
    <property type="entry name" value="3-deoxy-manno-octulosonate cytidylyltransferase"/>
    <property type="match status" value="1"/>
</dbReference>
<dbReference type="PANTHER" id="PTHR42866:SF2">
    <property type="entry name" value="3-DEOXY-MANNO-OCTULOSONATE CYTIDYLYLTRANSFERASE, MITOCHONDRIAL"/>
    <property type="match status" value="1"/>
</dbReference>
<comment type="similarity">
    <text evidence="5">Belongs to the KdsB family.</text>
</comment>
<dbReference type="Gene3D" id="3.90.550.10">
    <property type="entry name" value="Spore Coat Polysaccharide Biosynthesis Protein SpsA, Chain A"/>
    <property type="match status" value="1"/>
</dbReference>
<sequence>MRQVIIIPARYGSTRFPGKPLILINGKPMIQHVYERALSSKIKEIWVATDDERIFKEVLRFGGKALMTAKTHICGTDRVAEATELLGLSPEDIVVNLQGDQPFFPSEYFQLLIEPLLSGKAKMATLATPIKTEEDLYNPNKVKVVLDRKGYALYFSRSLIPYFRPPGEPPLYLKHIGVYAYTKEFLDLFVKLHPGSLEFTEKLEQLRALEHGYKIAVNIVPEDVPEVDTPEDLEKLTKLTKLRGISL</sequence>
<dbReference type="GO" id="GO:0009103">
    <property type="term" value="P:lipopolysaccharide biosynthetic process"/>
    <property type="evidence" value="ECO:0007669"/>
    <property type="project" value="UniProtKB-UniRule"/>
</dbReference>
<reference evidence="6 7" key="1">
    <citation type="journal article" date="2015" name="Genome Announc.">
        <title>Genome Sequence of a Sulfate-Reducing Thermophilic Bacterium, Thermodesulfobacterium commune DSM 2178T (Phylum Thermodesulfobacteria).</title>
        <authorList>
            <person name="Bhatnagar S."/>
            <person name="Badger J.H."/>
            <person name="Madupu R."/>
            <person name="Khouri H.M."/>
            <person name="O'Connor E.M."/>
            <person name="Robb F.T."/>
            <person name="Ward N.L."/>
            <person name="Eisen J.A."/>
        </authorList>
    </citation>
    <scope>NUCLEOTIDE SEQUENCE [LARGE SCALE GENOMIC DNA]</scope>
    <source>
        <strain evidence="6 7">DSM 2178</strain>
    </source>
</reference>
<keyword evidence="5" id="KW-0963">Cytoplasm</keyword>
<gene>
    <name evidence="5" type="primary">kdsB</name>
    <name evidence="6" type="ORF">HL41_03140</name>
</gene>
<evidence type="ECO:0000256" key="5">
    <source>
        <dbReference type="HAMAP-Rule" id="MF_00057"/>
    </source>
</evidence>
<dbReference type="NCBIfam" id="NF009905">
    <property type="entry name" value="PRK13368.1"/>
    <property type="match status" value="1"/>
</dbReference>
<comment type="subcellular location">
    <subcellularLocation>
        <location evidence="5">Cytoplasm</location>
    </subcellularLocation>
    <subcellularLocation>
        <location evidence="1">Membrane</location>
    </subcellularLocation>
</comment>
<dbReference type="Proteomes" id="UP000028481">
    <property type="component" value="Chromosome"/>
</dbReference>
<evidence type="ECO:0000313" key="6">
    <source>
        <dbReference type="EMBL" id="AIH03862.1"/>
    </source>
</evidence>
<protein>
    <recommendedName>
        <fullName evidence="5">3-deoxy-manno-octulosonate cytidylyltransferase</fullName>
        <ecNumber evidence="5">2.7.7.38</ecNumber>
    </recommendedName>
    <alternativeName>
        <fullName evidence="5">CMP-2-keto-3-deoxyoctulosonic acid synthase</fullName>
        <shortName evidence="5">CKS</shortName>
        <shortName evidence="5">CMP-KDO synthase</shortName>
    </alternativeName>
</protein>
<comment type="function">
    <text evidence="5">Activates KDO (a required 8-carbon sugar) for incorporation into bacterial lipopolysaccharide in Gram-negative bacteria.</text>
</comment>
<dbReference type="HAMAP" id="MF_00057">
    <property type="entry name" value="KdsB"/>
    <property type="match status" value="1"/>
</dbReference>
<dbReference type="GO" id="GO:0016020">
    <property type="term" value="C:membrane"/>
    <property type="evidence" value="ECO:0007669"/>
    <property type="project" value="UniProtKB-SubCell"/>
</dbReference>
<organism evidence="6 7">
    <name type="scientific">Thermodesulfobacterium commune DSM 2178</name>
    <dbReference type="NCBI Taxonomy" id="289377"/>
    <lineage>
        <taxon>Bacteria</taxon>
        <taxon>Pseudomonadati</taxon>
        <taxon>Thermodesulfobacteriota</taxon>
        <taxon>Thermodesulfobacteria</taxon>
        <taxon>Thermodesulfobacteriales</taxon>
        <taxon>Thermodesulfobacteriaceae</taxon>
        <taxon>Thermodesulfobacterium</taxon>
    </lineage>
</organism>
<evidence type="ECO:0000256" key="3">
    <source>
        <dbReference type="ARBA" id="ARBA00022695"/>
    </source>
</evidence>
<dbReference type="NCBIfam" id="NF003950">
    <property type="entry name" value="PRK05450.1-3"/>
    <property type="match status" value="1"/>
</dbReference>
<dbReference type="InterPro" id="IPR004528">
    <property type="entry name" value="KdsB"/>
</dbReference>
<keyword evidence="3 5" id="KW-0548">Nucleotidyltransferase</keyword>
<dbReference type="eggNOG" id="COG1212">
    <property type="taxonomic scope" value="Bacteria"/>
</dbReference>
<dbReference type="GO" id="GO:0005829">
    <property type="term" value="C:cytosol"/>
    <property type="evidence" value="ECO:0007669"/>
    <property type="project" value="TreeGrafter"/>
</dbReference>
<keyword evidence="7" id="KW-1185">Reference proteome</keyword>
<dbReference type="NCBIfam" id="TIGR00466">
    <property type="entry name" value="kdsB"/>
    <property type="match status" value="1"/>
</dbReference>
<dbReference type="InterPro" id="IPR003329">
    <property type="entry name" value="Cytidylyl_trans"/>
</dbReference>
<dbReference type="EMBL" id="CP008796">
    <property type="protein sequence ID" value="AIH03862.1"/>
    <property type="molecule type" value="Genomic_DNA"/>
</dbReference>
<dbReference type="CDD" id="cd02517">
    <property type="entry name" value="CMP-KDO-Synthetase"/>
    <property type="match status" value="1"/>
</dbReference>
<dbReference type="SUPFAM" id="SSF53448">
    <property type="entry name" value="Nucleotide-diphospho-sugar transferases"/>
    <property type="match status" value="1"/>
</dbReference>
<dbReference type="HOGENOM" id="CLU_065038_0_1_0"/>
<dbReference type="PaxDb" id="289377-HL41_03140"/>
<dbReference type="GO" id="GO:0008690">
    <property type="term" value="F:3-deoxy-manno-octulosonate cytidylyltransferase activity"/>
    <property type="evidence" value="ECO:0007669"/>
    <property type="project" value="UniProtKB-UniRule"/>
</dbReference>
<dbReference type="OrthoDB" id="9815559at2"/>
<comment type="pathway">
    <text evidence="5">Nucleotide-sugar biosynthesis; CMP-3-deoxy-D-manno-octulosonate biosynthesis; CMP-3-deoxy-D-manno-octulosonate from 3-deoxy-D-manno-octulosonate and CTP: step 1/1.</text>
</comment>
<dbReference type="EC" id="2.7.7.38" evidence="5"/>
<proteinExistence type="inferred from homology"/>
<evidence type="ECO:0000256" key="2">
    <source>
        <dbReference type="ARBA" id="ARBA00022679"/>
    </source>
</evidence>
<name>A0A075WYW5_9BACT</name>
<dbReference type="InterPro" id="IPR029044">
    <property type="entry name" value="Nucleotide-diphossugar_trans"/>
</dbReference>
<keyword evidence="4 5" id="KW-0448">Lipopolysaccharide biosynthesis</keyword>
<dbReference type="STRING" id="289377.HL41_03140"/>
<dbReference type="Pfam" id="PF02348">
    <property type="entry name" value="CTP_transf_3"/>
    <property type="match status" value="1"/>
</dbReference>
<dbReference type="UniPathway" id="UPA00358">
    <property type="reaction ID" value="UER00476"/>
</dbReference>